<dbReference type="PANTHER" id="PTHR12899:SF3">
    <property type="entry name" value="LARGE RIBOSOMAL SUBUNIT PROTEIN UL18M"/>
    <property type="match status" value="1"/>
</dbReference>
<gene>
    <name evidence="7" type="primary">rplR</name>
    <name evidence="8" type="ORF">C4561_05400</name>
</gene>
<dbReference type="InterPro" id="IPR057268">
    <property type="entry name" value="Ribosomal_L18"/>
</dbReference>
<dbReference type="GO" id="GO:0022625">
    <property type="term" value="C:cytosolic large ribosomal subunit"/>
    <property type="evidence" value="ECO:0007669"/>
    <property type="project" value="TreeGrafter"/>
</dbReference>
<dbReference type="GO" id="GO:0008097">
    <property type="term" value="F:5S rRNA binding"/>
    <property type="evidence" value="ECO:0007669"/>
    <property type="project" value="TreeGrafter"/>
</dbReference>
<evidence type="ECO:0000256" key="3">
    <source>
        <dbReference type="ARBA" id="ARBA00022884"/>
    </source>
</evidence>
<evidence type="ECO:0000256" key="5">
    <source>
        <dbReference type="ARBA" id="ARBA00023274"/>
    </source>
</evidence>
<organism evidence="8 9">
    <name type="scientific">candidate division WWE3 bacterium</name>
    <dbReference type="NCBI Taxonomy" id="2053526"/>
    <lineage>
        <taxon>Bacteria</taxon>
        <taxon>Katanobacteria</taxon>
    </lineage>
</organism>
<protein>
    <recommendedName>
        <fullName evidence="6 7">Large ribosomal subunit protein uL18</fullName>
    </recommendedName>
</protein>
<dbReference type="PANTHER" id="PTHR12899">
    <property type="entry name" value="39S RIBOSOMAL PROTEIN L18, MITOCHONDRIAL"/>
    <property type="match status" value="1"/>
</dbReference>
<dbReference type="EMBL" id="QZJF01000022">
    <property type="protein sequence ID" value="RJR26397.1"/>
    <property type="molecule type" value="Genomic_DNA"/>
</dbReference>
<dbReference type="GO" id="GO:0003735">
    <property type="term" value="F:structural constituent of ribosome"/>
    <property type="evidence" value="ECO:0007669"/>
    <property type="project" value="InterPro"/>
</dbReference>
<dbReference type="NCBIfam" id="TIGR00060">
    <property type="entry name" value="L18_bact"/>
    <property type="match status" value="1"/>
</dbReference>
<dbReference type="AlphaFoldDB" id="A0A3A4ZHT3"/>
<comment type="function">
    <text evidence="7">This is one of the proteins that bind and probably mediate the attachment of the 5S RNA into the large ribosomal subunit, where it forms part of the central protuberance.</text>
</comment>
<dbReference type="GO" id="GO:0006412">
    <property type="term" value="P:translation"/>
    <property type="evidence" value="ECO:0007669"/>
    <property type="project" value="UniProtKB-UniRule"/>
</dbReference>
<reference evidence="8 9" key="1">
    <citation type="journal article" date="2017" name="ISME J.">
        <title>Energy and carbon metabolisms in a deep terrestrial subsurface fluid microbial community.</title>
        <authorList>
            <person name="Momper L."/>
            <person name="Jungbluth S.P."/>
            <person name="Lee M.D."/>
            <person name="Amend J.P."/>
        </authorList>
    </citation>
    <scope>NUCLEOTIDE SEQUENCE [LARGE SCALE GENOMIC DNA]</scope>
    <source>
        <strain evidence="8">SURF_46</strain>
    </source>
</reference>
<proteinExistence type="inferred from homology"/>
<dbReference type="Gene3D" id="3.30.420.100">
    <property type="match status" value="1"/>
</dbReference>
<keyword evidence="5 7" id="KW-0687">Ribonucleoprotein</keyword>
<dbReference type="SUPFAM" id="SSF53137">
    <property type="entry name" value="Translational machinery components"/>
    <property type="match status" value="1"/>
</dbReference>
<dbReference type="InterPro" id="IPR004389">
    <property type="entry name" value="Ribosomal_uL18_bac-type"/>
</dbReference>
<sequence length="119" mass="13596">MNKVTLRKTKREKRIVKFRSNVQGTSERPRLSVFRSNKYIYAQLIDDVSGKVLIDVSPEVKKLHEKKKKVDAAKEVGKLLAEKAKSKKILTAVFDRRGYKYHGRVKNLADGAREGGLQL</sequence>
<keyword evidence="4 7" id="KW-0689">Ribosomal protein</keyword>
<name>A0A3A4ZHT3_UNCKA</name>
<comment type="similarity">
    <text evidence="1 7">Belongs to the universal ribosomal protein uL18 family.</text>
</comment>
<dbReference type="CDD" id="cd00432">
    <property type="entry name" value="Ribosomal_L18_L5e"/>
    <property type="match status" value="1"/>
</dbReference>
<evidence type="ECO:0000256" key="4">
    <source>
        <dbReference type="ARBA" id="ARBA00022980"/>
    </source>
</evidence>
<dbReference type="InterPro" id="IPR005484">
    <property type="entry name" value="Ribosomal_uL18_bac/plant/anim"/>
</dbReference>
<evidence type="ECO:0000256" key="7">
    <source>
        <dbReference type="HAMAP-Rule" id="MF_01337"/>
    </source>
</evidence>
<evidence type="ECO:0000256" key="1">
    <source>
        <dbReference type="ARBA" id="ARBA00007116"/>
    </source>
</evidence>
<comment type="subunit">
    <text evidence="7">Part of the 50S ribosomal subunit; part of the 5S rRNA/L5/L18/L25 subcomplex. Contacts the 5S and 23S rRNAs.</text>
</comment>
<keyword evidence="3 7" id="KW-0694">RNA-binding</keyword>
<accession>A0A3A4ZHT3</accession>
<comment type="caution">
    <text evidence="8">The sequence shown here is derived from an EMBL/GenBank/DDBJ whole genome shotgun (WGS) entry which is preliminary data.</text>
</comment>
<dbReference type="HAMAP" id="MF_01337_B">
    <property type="entry name" value="Ribosomal_uL18_B"/>
    <property type="match status" value="1"/>
</dbReference>
<evidence type="ECO:0000256" key="2">
    <source>
        <dbReference type="ARBA" id="ARBA00022730"/>
    </source>
</evidence>
<keyword evidence="2 7" id="KW-0699">rRNA-binding</keyword>
<evidence type="ECO:0000256" key="6">
    <source>
        <dbReference type="ARBA" id="ARBA00035197"/>
    </source>
</evidence>
<evidence type="ECO:0000313" key="9">
    <source>
        <dbReference type="Proteomes" id="UP000265540"/>
    </source>
</evidence>
<dbReference type="Proteomes" id="UP000265540">
    <property type="component" value="Unassembled WGS sequence"/>
</dbReference>
<dbReference type="FunFam" id="3.30.420.100:FF:000001">
    <property type="entry name" value="50S ribosomal protein L18"/>
    <property type="match status" value="1"/>
</dbReference>
<dbReference type="Pfam" id="PF00861">
    <property type="entry name" value="Ribosomal_L18p"/>
    <property type="match status" value="1"/>
</dbReference>
<evidence type="ECO:0000313" key="8">
    <source>
        <dbReference type="EMBL" id="RJR26397.1"/>
    </source>
</evidence>